<dbReference type="Pfam" id="PF02211">
    <property type="entry name" value="NHase_beta_C"/>
    <property type="match status" value="1"/>
</dbReference>
<feature type="domain" description="Nitrile hydratase beta subunit-like N-terminal" evidence="8">
    <location>
        <begin position="1"/>
        <end position="103"/>
    </location>
</feature>
<dbReference type="InterPro" id="IPR024690">
    <property type="entry name" value="CN_hydtase_beta_dom_C"/>
</dbReference>
<dbReference type="InterPro" id="IPR008990">
    <property type="entry name" value="Elect_transpt_acc-like_dom_sf"/>
</dbReference>
<evidence type="ECO:0000256" key="3">
    <source>
        <dbReference type="ARBA" id="ARBA00013079"/>
    </source>
</evidence>
<sequence>MDGIHDVGGMDSFRDLPPDQPDDASPFHHEWEGVVQALYIAGLGSDTFQLDRFRYTLEGDDPERYLTTPYYERWLGAVETLFVEAGVVDADELRERAEAFAAGETDVPDVTDPDRLDELSAGVREQYLSRRGDGDPAFAVGDRVRVRKRHPKGHTRCPRYVRGVVGEVVADRGAHVYPDANALAGDDGGGDGAEGGERAEQLYNIRFDAADLWGDDCTDADGLHIELWEPYLSEP</sequence>
<gene>
    <name evidence="9" type="primary">nthB</name>
    <name evidence="9" type="ORF">ACFQL9_15445</name>
</gene>
<evidence type="ECO:0000259" key="7">
    <source>
        <dbReference type="Pfam" id="PF02211"/>
    </source>
</evidence>
<comment type="caution">
    <text evidence="9">The sequence shown here is derived from an EMBL/GenBank/DDBJ whole genome shotgun (WGS) entry which is preliminary data.</text>
</comment>
<dbReference type="EC" id="4.2.1.84" evidence="3"/>
<comment type="catalytic activity">
    <reaction evidence="5">
        <text>an aliphatic primary amide = an aliphatic nitrile + H2O</text>
        <dbReference type="Rhea" id="RHEA:12673"/>
        <dbReference type="ChEBI" id="CHEBI:15377"/>
        <dbReference type="ChEBI" id="CHEBI:65285"/>
        <dbReference type="ChEBI" id="CHEBI:80291"/>
        <dbReference type="EC" id="4.2.1.84"/>
    </reaction>
</comment>
<dbReference type="SUPFAM" id="SSF50090">
    <property type="entry name" value="Electron transport accessory proteins"/>
    <property type="match status" value="1"/>
</dbReference>
<feature type="domain" description="Nitrile hydratase beta subunit" evidence="7">
    <location>
        <begin position="130"/>
        <end position="233"/>
    </location>
</feature>
<dbReference type="PIRSF" id="PIRSF001427">
    <property type="entry name" value="NHase_beta"/>
    <property type="match status" value="1"/>
</dbReference>
<dbReference type="NCBIfam" id="TIGR03888">
    <property type="entry name" value="nitrile_beta"/>
    <property type="match status" value="1"/>
</dbReference>
<proteinExistence type="inferred from homology"/>
<accession>A0ABD5WEY6</accession>
<dbReference type="AlphaFoldDB" id="A0ABD5WEY6"/>
<dbReference type="Gene3D" id="1.10.472.20">
    <property type="entry name" value="Nitrile hydratase, beta subunit"/>
    <property type="match status" value="1"/>
</dbReference>
<evidence type="ECO:0000256" key="4">
    <source>
        <dbReference type="ARBA" id="ARBA00023239"/>
    </source>
</evidence>
<evidence type="ECO:0000256" key="1">
    <source>
        <dbReference type="ARBA" id="ARBA00004042"/>
    </source>
</evidence>
<comment type="similarity">
    <text evidence="2">Belongs to the nitrile hydratase subunit beta family.</text>
</comment>
<dbReference type="GO" id="GO:0018822">
    <property type="term" value="F:nitrile hydratase activity"/>
    <property type="evidence" value="ECO:0007669"/>
    <property type="project" value="UniProtKB-EC"/>
</dbReference>
<feature type="region of interest" description="Disordered" evidence="6">
    <location>
        <begin position="1"/>
        <end position="27"/>
    </location>
</feature>
<protein>
    <recommendedName>
        <fullName evidence="3">nitrile hydratase</fullName>
        <ecNumber evidence="3">4.2.1.84</ecNumber>
    </recommendedName>
</protein>
<comment type="function">
    <text evidence="1">NHase catalyzes the hydration of various nitrile compounds to the corresponding amides.</text>
</comment>
<dbReference type="RefSeq" id="WP_284030699.1">
    <property type="nucleotide sequence ID" value="NZ_CP126154.1"/>
</dbReference>
<dbReference type="Proteomes" id="UP001596461">
    <property type="component" value="Unassembled WGS sequence"/>
</dbReference>
<dbReference type="Pfam" id="PF21006">
    <property type="entry name" value="NHase_beta_N"/>
    <property type="match status" value="1"/>
</dbReference>
<reference evidence="9 10" key="1">
    <citation type="journal article" date="2019" name="Int. J. Syst. Evol. Microbiol.">
        <title>The Global Catalogue of Microorganisms (GCM) 10K type strain sequencing project: providing services to taxonomists for standard genome sequencing and annotation.</title>
        <authorList>
            <consortium name="The Broad Institute Genomics Platform"/>
            <consortium name="The Broad Institute Genome Sequencing Center for Infectious Disease"/>
            <person name="Wu L."/>
            <person name="Ma J."/>
        </authorList>
    </citation>
    <scope>NUCLEOTIDE SEQUENCE [LARGE SCALE GENOMIC DNA]</scope>
    <source>
        <strain evidence="9 10">DT31</strain>
    </source>
</reference>
<dbReference type="GeneID" id="81125543"/>
<evidence type="ECO:0000256" key="6">
    <source>
        <dbReference type="SAM" id="MobiDB-lite"/>
    </source>
</evidence>
<evidence type="ECO:0000256" key="5">
    <source>
        <dbReference type="ARBA" id="ARBA00044877"/>
    </source>
</evidence>
<dbReference type="InterPro" id="IPR003168">
    <property type="entry name" value="Nitrile_hydratase_bsu"/>
</dbReference>
<evidence type="ECO:0000313" key="10">
    <source>
        <dbReference type="Proteomes" id="UP001596461"/>
    </source>
</evidence>
<keyword evidence="10" id="KW-1185">Reference proteome</keyword>
<evidence type="ECO:0000259" key="8">
    <source>
        <dbReference type="Pfam" id="PF21006"/>
    </source>
</evidence>
<dbReference type="Gene3D" id="2.30.30.50">
    <property type="match status" value="1"/>
</dbReference>
<dbReference type="EMBL" id="JBHTAH010000016">
    <property type="protein sequence ID" value="MFC7071040.1"/>
    <property type="molecule type" value="Genomic_DNA"/>
</dbReference>
<dbReference type="InterPro" id="IPR049054">
    <property type="entry name" value="CN_hydtase_beta-like_N"/>
</dbReference>
<dbReference type="InterPro" id="IPR042262">
    <property type="entry name" value="CN_hydtase_beta_C"/>
</dbReference>
<keyword evidence="4 9" id="KW-0456">Lyase</keyword>
<organism evidence="9 10">
    <name type="scientific">Halobaculum lipolyticum</name>
    <dbReference type="NCBI Taxonomy" id="3032001"/>
    <lineage>
        <taxon>Archaea</taxon>
        <taxon>Methanobacteriati</taxon>
        <taxon>Methanobacteriota</taxon>
        <taxon>Stenosarchaea group</taxon>
        <taxon>Halobacteria</taxon>
        <taxon>Halobacteriales</taxon>
        <taxon>Haloferacaceae</taxon>
        <taxon>Halobaculum</taxon>
    </lineage>
</organism>
<evidence type="ECO:0000313" key="9">
    <source>
        <dbReference type="EMBL" id="MFC7071040.1"/>
    </source>
</evidence>
<evidence type="ECO:0000256" key="2">
    <source>
        <dbReference type="ARBA" id="ARBA00009098"/>
    </source>
</evidence>
<name>A0ABD5WEY6_9EURY</name>